<dbReference type="Proteomes" id="UP000253782">
    <property type="component" value="Unassembled WGS sequence"/>
</dbReference>
<dbReference type="AlphaFoldDB" id="A0A369UHE1"/>
<sequence>MRLPGFLRDRGLPTAIVLVGLATALVQLLYWWMAPTPKVNEFVGPPRSGYTLTNFKLFAYDVDGLPSFRMHAPHLERREGDDSLYINAPKFELPSNQPNVPNWQGESLYGWVDKPGTLLKLQGPVYMHRPAFPGGPAAELHTSDVTAWPKENRMETAASAQMTQGDSRMNGIGMRANLNDNHLELFDESHGSFPPRKRKS</sequence>
<dbReference type="InterPro" id="IPR010664">
    <property type="entry name" value="LipoPS_assembly_LptC-rel"/>
</dbReference>
<dbReference type="GO" id="GO:0030288">
    <property type="term" value="C:outer membrane-bounded periplasmic space"/>
    <property type="evidence" value="ECO:0007669"/>
    <property type="project" value="TreeGrafter"/>
</dbReference>
<comment type="caution">
    <text evidence="7">The sequence shown here is derived from an EMBL/GenBank/DDBJ whole genome shotgun (WGS) entry which is preliminary data.</text>
</comment>
<dbReference type="GO" id="GO:0017089">
    <property type="term" value="F:glycolipid transfer activity"/>
    <property type="evidence" value="ECO:0007669"/>
    <property type="project" value="TreeGrafter"/>
</dbReference>
<proteinExistence type="predicted"/>
<evidence type="ECO:0000256" key="1">
    <source>
        <dbReference type="ARBA" id="ARBA00022475"/>
    </source>
</evidence>
<dbReference type="GO" id="GO:0005886">
    <property type="term" value="C:plasma membrane"/>
    <property type="evidence" value="ECO:0007669"/>
    <property type="project" value="InterPro"/>
</dbReference>
<dbReference type="InterPro" id="IPR052363">
    <property type="entry name" value="LPS_export_LptC"/>
</dbReference>
<evidence type="ECO:0000256" key="3">
    <source>
        <dbReference type="ARBA" id="ARBA00022692"/>
    </source>
</evidence>
<reference evidence="7 8" key="1">
    <citation type="submission" date="2018-07" db="EMBL/GenBank/DDBJ databases">
        <title>Dyella tabacisoli L4-6T, whole genome shotgun sequence.</title>
        <authorList>
            <person name="Zhou X.-K."/>
            <person name="Li W.-J."/>
            <person name="Duan Y.-Q."/>
        </authorList>
    </citation>
    <scope>NUCLEOTIDE SEQUENCE [LARGE SCALE GENOMIC DNA]</scope>
    <source>
        <strain evidence="7 8">L4-6</strain>
    </source>
</reference>
<keyword evidence="5 6" id="KW-0472">Membrane</keyword>
<keyword evidence="4 6" id="KW-1133">Transmembrane helix</keyword>
<name>A0A369UHE1_9GAMM</name>
<gene>
    <name evidence="7" type="primary">lptC</name>
    <name evidence="7" type="ORF">DVJ77_19025</name>
</gene>
<dbReference type="Pfam" id="PF06835">
    <property type="entry name" value="LptC"/>
    <property type="match status" value="1"/>
</dbReference>
<accession>A0A369UHE1</accession>
<evidence type="ECO:0000256" key="6">
    <source>
        <dbReference type="SAM" id="Phobius"/>
    </source>
</evidence>
<dbReference type="GO" id="GO:0015221">
    <property type="term" value="F:lipopolysaccharide transmembrane transporter activity"/>
    <property type="evidence" value="ECO:0007669"/>
    <property type="project" value="InterPro"/>
</dbReference>
<dbReference type="PANTHER" id="PTHR37481">
    <property type="entry name" value="LIPOPOLYSACCHARIDE EXPORT SYSTEM PROTEIN LPTC"/>
    <property type="match status" value="1"/>
</dbReference>
<dbReference type="OrthoDB" id="5973594at2"/>
<keyword evidence="1" id="KW-1003">Cell membrane</keyword>
<keyword evidence="3 6" id="KW-0812">Transmembrane</keyword>
<keyword evidence="2" id="KW-0997">Cell inner membrane</keyword>
<feature type="transmembrane region" description="Helical" evidence="6">
    <location>
        <begin position="12"/>
        <end position="33"/>
    </location>
</feature>
<dbReference type="Gene3D" id="2.60.450.10">
    <property type="entry name" value="Lipopolysaccharide (LPS) transport protein A like domain"/>
    <property type="match status" value="1"/>
</dbReference>
<organism evidence="7 8">
    <name type="scientific">Dyella tabacisoli</name>
    <dbReference type="NCBI Taxonomy" id="2282381"/>
    <lineage>
        <taxon>Bacteria</taxon>
        <taxon>Pseudomonadati</taxon>
        <taxon>Pseudomonadota</taxon>
        <taxon>Gammaproteobacteria</taxon>
        <taxon>Lysobacterales</taxon>
        <taxon>Rhodanobacteraceae</taxon>
        <taxon>Dyella</taxon>
    </lineage>
</organism>
<dbReference type="NCBIfam" id="TIGR04409">
    <property type="entry name" value="LptC_YrbK"/>
    <property type="match status" value="1"/>
</dbReference>
<evidence type="ECO:0000313" key="7">
    <source>
        <dbReference type="EMBL" id="RDD79966.1"/>
    </source>
</evidence>
<keyword evidence="8" id="KW-1185">Reference proteome</keyword>
<evidence type="ECO:0000256" key="5">
    <source>
        <dbReference type="ARBA" id="ARBA00023136"/>
    </source>
</evidence>
<dbReference type="InterPro" id="IPR026265">
    <property type="entry name" value="LptC"/>
</dbReference>
<dbReference type="RefSeq" id="WP_114847114.1">
    <property type="nucleotide sequence ID" value="NZ_JBHSPE010000025.1"/>
</dbReference>
<dbReference type="PANTHER" id="PTHR37481:SF1">
    <property type="entry name" value="LIPOPOLYSACCHARIDE EXPORT SYSTEM PROTEIN LPTC"/>
    <property type="match status" value="1"/>
</dbReference>
<protein>
    <submittedName>
        <fullName evidence="7">LPS export ABC transporter periplasmic protein LptC</fullName>
    </submittedName>
</protein>
<dbReference type="EMBL" id="QQAH01000022">
    <property type="protein sequence ID" value="RDD79966.1"/>
    <property type="molecule type" value="Genomic_DNA"/>
</dbReference>
<evidence type="ECO:0000256" key="4">
    <source>
        <dbReference type="ARBA" id="ARBA00022989"/>
    </source>
</evidence>
<evidence type="ECO:0000256" key="2">
    <source>
        <dbReference type="ARBA" id="ARBA00022519"/>
    </source>
</evidence>
<evidence type="ECO:0000313" key="8">
    <source>
        <dbReference type="Proteomes" id="UP000253782"/>
    </source>
</evidence>